<dbReference type="InterPro" id="IPR006656">
    <property type="entry name" value="Mopterin_OxRdtase"/>
</dbReference>
<dbReference type="GO" id="GO:0030288">
    <property type="term" value="C:outer membrane-bounded periplasmic space"/>
    <property type="evidence" value="ECO:0007669"/>
    <property type="project" value="TreeGrafter"/>
</dbReference>
<dbReference type="PROSITE" id="PS00490">
    <property type="entry name" value="MOLYBDOPTERIN_PROK_2"/>
    <property type="match status" value="1"/>
</dbReference>
<dbReference type="Pfam" id="PF01568">
    <property type="entry name" value="Molydop_binding"/>
    <property type="match status" value="1"/>
</dbReference>
<name>A0A5E4UYV3_9BURK</name>
<dbReference type="GO" id="GO:0009055">
    <property type="term" value="F:electron transfer activity"/>
    <property type="evidence" value="ECO:0007669"/>
    <property type="project" value="TreeGrafter"/>
</dbReference>
<dbReference type="PROSITE" id="PS00932">
    <property type="entry name" value="MOLYBDOPTERIN_PROK_3"/>
    <property type="match status" value="1"/>
</dbReference>
<dbReference type="Gene3D" id="3.90.55.10">
    <property type="entry name" value="Dimethylsulfoxide Reductase, domain 3"/>
    <property type="match status" value="1"/>
</dbReference>
<dbReference type="RefSeq" id="WP_150589457.1">
    <property type="nucleotide sequence ID" value="NZ_CABPSH010000004.1"/>
</dbReference>
<dbReference type="EMBL" id="CABPSH010000004">
    <property type="protein sequence ID" value="VVE04299.1"/>
    <property type="molecule type" value="Genomic_DNA"/>
</dbReference>
<dbReference type="InterPro" id="IPR050612">
    <property type="entry name" value="Prok_Mopterin_Oxidored"/>
</dbReference>
<dbReference type="PANTHER" id="PTHR43742:SF10">
    <property type="entry name" value="TRIMETHYLAMINE-N-OXIDE REDUCTASE 2"/>
    <property type="match status" value="1"/>
</dbReference>
<dbReference type="GO" id="GO:0030151">
    <property type="term" value="F:molybdenum ion binding"/>
    <property type="evidence" value="ECO:0007669"/>
    <property type="project" value="TreeGrafter"/>
</dbReference>
<dbReference type="Gene3D" id="3.40.228.10">
    <property type="entry name" value="Dimethylsulfoxide Reductase, domain 2"/>
    <property type="match status" value="1"/>
</dbReference>
<evidence type="ECO:0000256" key="1">
    <source>
        <dbReference type="ARBA" id="ARBA00001942"/>
    </source>
</evidence>
<dbReference type="InterPro" id="IPR006655">
    <property type="entry name" value="Mopterin_OxRdtase_prok_CS"/>
</dbReference>
<feature type="domain" description="Molybdopterin oxidoreductase" evidence="7">
    <location>
        <begin position="49"/>
        <end position="505"/>
    </location>
</feature>
<evidence type="ECO:0000259" key="8">
    <source>
        <dbReference type="Pfam" id="PF01568"/>
    </source>
</evidence>
<accession>A0A5E4UYV3</accession>
<dbReference type="AlphaFoldDB" id="A0A5E4UYV3"/>
<feature type="domain" description="Molybdopterin dinucleotide-binding" evidence="8">
    <location>
        <begin position="622"/>
        <end position="739"/>
    </location>
</feature>
<keyword evidence="4" id="KW-0479">Metal-binding</keyword>
<keyword evidence="3" id="KW-0500">Molybdenum</keyword>
<protein>
    <submittedName>
        <fullName evidence="9">Dimethyl sulfoxide/trimethylamine N-oxide reductase</fullName>
        <ecNumber evidence="9">1.7.2.3</ecNumber>
    </submittedName>
</protein>
<evidence type="ECO:0000256" key="5">
    <source>
        <dbReference type="ARBA" id="ARBA00023002"/>
    </source>
</evidence>
<dbReference type="GO" id="GO:0043546">
    <property type="term" value="F:molybdopterin cofactor binding"/>
    <property type="evidence" value="ECO:0007669"/>
    <property type="project" value="InterPro"/>
</dbReference>
<dbReference type="SUPFAM" id="SSF53706">
    <property type="entry name" value="Formate dehydrogenase/DMSO reductase, domains 1-3"/>
    <property type="match status" value="1"/>
</dbReference>
<comment type="similarity">
    <text evidence="2">Belongs to the prokaryotic molybdopterin-containing oxidoreductase family.</text>
</comment>
<evidence type="ECO:0000256" key="6">
    <source>
        <dbReference type="SAM" id="MobiDB-lite"/>
    </source>
</evidence>
<gene>
    <name evidence="9" type="primary">dorA_2</name>
    <name evidence="9" type="ORF">PEP31012_02284</name>
</gene>
<dbReference type="CDD" id="cd02793">
    <property type="entry name" value="MopB_CT_DMSOR-BSOR-TMAOR"/>
    <property type="match status" value="1"/>
</dbReference>
<evidence type="ECO:0000313" key="9">
    <source>
        <dbReference type="EMBL" id="VVE04299.1"/>
    </source>
</evidence>
<dbReference type="Pfam" id="PF00384">
    <property type="entry name" value="Molybdopterin"/>
    <property type="match status" value="1"/>
</dbReference>
<dbReference type="Gene3D" id="3.40.50.740">
    <property type="match status" value="1"/>
</dbReference>
<dbReference type="InterPro" id="IPR009010">
    <property type="entry name" value="Asp_de-COase-like_dom_sf"/>
</dbReference>
<comment type="cofactor">
    <cofactor evidence="1">
        <name>Mo-bis(molybdopterin guanine dinucleotide)</name>
        <dbReference type="ChEBI" id="CHEBI:60539"/>
    </cofactor>
</comment>
<sequence>MTRYTLSHWGVYEAGVDDTGKTCLHPYANDSDPSPIGTYQTAESLRALRVRRPSVRRSWLENGPGSAPHLRGKEPFVEVSWDVALDLVAKEIARVRETYGNTAIFGGAYGWASAGRFHHAQSQVHRFLNCVGGYVRHRDSYSLGAAHVIMPHVVDDMDALISYHHSWDVLAQHTELFVTFGGVPQKNAQSAPGGVGRHRVPGGLRAMHDAGVKFVNIGPVSDNLDTGGEVEWIAARPGTDTALMLALAWVLRHENLHNRAFLASHCTGYDEFEQYLLGRIDGIPKTPAWAEPITGVPADTITALARRMHASRTMLNVAWSLQRAHHGEQPFWMVVTLAAMLGQIGLPGGGFGVGYGCVNTLGTPHDKLGGPTLPQGRNPVDAFIPVARIADMLLKPGEPFDYDGKRYHYPDTHLVYWAGGNPFHHHQDINRLLHAWQKPDTIVIHEQSWTASARHADVVLPITTSLERDDLGYASQEAILMWMAKIAEPVGESRDDFTVFAALAQRLGVFSAFTEGRNADQWLRHMYEQTRERYARADVALPDFDTFRDTGMVDLHSRAQPVVMLEAFRADPAAAPLNTPSGRLELYSRQIASFDIPDCPGHACWLPPAEWLGAPLATTYPLHLLSDQPRNKLHSQLDGSPYSAANKIQGREPLYLHPRDAAARGIHDGDIVEVFNARGRCLAGVRITDRILPGVVRMSTGAWYDPEPDTGRDKHGNPNVLTADVPASGLSQGCAAQSCLVEVSAPVANPPPVSAFDLPRFTTAITTDITAATAVPTERH</sequence>
<dbReference type="OrthoDB" id="9815647at2"/>
<feature type="region of interest" description="Disordered" evidence="6">
    <location>
        <begin position="705"/>
        <end position="724"/>
    </location>
</feature>
<keyword evidence="5 9" id="KW-0560">Oxidoreductase</keyword>
<organism evidence="9 10">
    <name type="scientific">Pandoraea eparura</name>
    <dbReference type="NCBI Taxonomy" id="2508291"/>
    <lineage>
        <taxon>Bacteria</taxon>
        <taxon>Pseudomonadati</taxon>
        <taxon>Pseudomonadota</taxon>
        <taxon>Betaproteobacteria</taxon>
        <taxon>Burkholderiales</taxon>
        <taxon>Burkholderiaceae</taxon>
        <taxon>Pandoraea</taxon>
    </lineage>
</organism>
<proteinExistence type="inferred from homology"/>
<dbReference type="SUPFAM" id="SSF50692">
    <property type="entry name" value="ADC-like"/>
    <property type="match status" value="1"/>
</dbReference>
<dbReference type="Gene3D" id="2.40.40.20">
    <property type="match status" value="1"/>
</dbReference>
<dbReference type="PANTHER" id="PTHR43742">
    <property type="entry name" value="TRIMETHYLAMINE-N-OXIDE REDUCTASE"/>
    <property type="match status" value="1"/>
</dbReference>
<evidence type="ECO:0000256" key="2">
    <source>
        <dbReference type="ARBA" id="ARBA00010312"/>
    </source>
</evidence>
<evidence type="ECO:0000313" key="10">
    <source>
        <dbReference type="Proteomes" id="UP000400981"/>
    </source>
</evidence>
<dbReference type="InterPro" id="IPR006657">
    <property type="entry name" value="MoPterin_dinucl-bd_dom"/>
</dbReference>
<reference evidence="9 10" key="1">
    <citation type="submission" date="2019-08" db="EMBL/GenBank/DDBJ databases">
        <authorList>
            <person name="Peeters C."/>
        </authorList>
    </citation>
    <scope>NUCLEOTIDE SEQUENCE [LARGE SCALE GENOMIC DNA]</scope>
    <source>
        <strain evidence="9 10">LMG 31012</strain>
    </source>
</reference>
<evidence type="ECO:0000259" key="7">
    <source>
        <dbReference type="Pfam" id="PF00384"/>
    </source>
</evidence>
<evidence type="ECO:0000256" key="3">
    <source>
        <dbReference type="ARBA" id="ARBA00022505"/>
    </source>
</evidence>
<evidence type="ECO:0000256" key="4">
    <source>
        <dbReference type="ARBA" id="ARBA00022723"/>
    </source>
</evidence>
<dbReference type="GO" id="GO:0009061">
    <property type="term" value="P:anaerobic respiration"/>
    <property type="evidence" value="ECO:0007669"/>
    <property type="project" value="TreeGrafter"/>
</dbReference>
<keyword evidence="10" id="KW-1185">Reference proteome</keyword>
<dbReference type="InterPro" id="IPR041954">
    <property type="entry name" value="CT_DMSOR/BSOR/TMAOR"/>
</dbReference>
<dbReference type="GO" id="GO:0050626">
    <property type="term" value="F:trimethylamine-N-oxide reductase (cytochrome c) activity"/>
    <property type="evidence" value="ECO:0007669"/>
    <property type="project" value="UniProtKB-EC"/>
</dbReference>
<dbReference type="Proteomes" id="UP000400981">
    <property type="component" value="Unassembled WGS sequence"/>
</dbReference>
<dbReference type="EC" id="1.7.2.3" evidence="9"/>